<accession>A0AAD4R6N1</accession>
<dbReference type="Proteomes" id="UP001201812">
    <property type="component" value="Unassembled WGS sequence"/>
</dbReference>
<dbReference type="EMBL" id="JAKKPZ010000006">
    <property type="protein sequence ID" value="KAI1720084.1"/>
    <property type="molecule type" value="Genomic_DNA"/>
</dbReference>
<gene>
    <name evidence="1" type="ORF">DdX_05455</name>
</gene>
<reference evidence="1" key="1">
    <citation type="submission" date="2022-01" db="EMBL/GenBank/DDBJ databases">
        <title>Genome Sequence Resource for Two Populations of Ditylenchus destructor, the Migratory Endoparasitic Phytonematode.</title>
        <authorList>
            <person name="Zhang H."/>
            <person name="Lin R."/>
            <person name="Xie B."/>
        </authorList>
    </citation>
    <scope>NUCLEOTIDE SEQUENCE</scope>
    <source>
        <strain evidence="1">BazhouSP</strain>
    </source>
</reference>
<dbReference type="AlphaFoldDB" id="A0AAD4R6N1"/>
<evidence type="ECO:0000313" key="2">
    <source>
        <dbReference type="Proteomes" id="UP001201812"/>
    </source>
</evidence>
<sequence length="90" mass="10101">MSSQRVICVNEVGFVPFEQGWARERKRTVREKRSGFQCLWGRNGKSSGNYGSTLPTQISNSLQIAFDPFLSLLDSSDLFKSARLGSGQKR</sequence>
<protein>
    <submittedName>
        <fullName evidence="1">Uncharacterized protein</fullName>
    </submittedName>
</protein>
<organism evidence="1 2">
    <name type="scientific">Ditylenchus destructor</name>
    <dbReference type="NCBI Taxonomy" id="166010"/>
    <lineage>
        <taxon>Eukaryota</taxon>
        <taxon>Metazoa</taxon>
        <taxon>Ecdysozoa</taxon>
        <taxon>Nematoda</taxon>
        <taxon>Chromadorea</taxon>
        <taxon>Rhabditida</taxon>
        <taxon>Tylenchina</taxon>
        <taxon>Tylenchomorpha</taxon>
        <taxon>Sphaerularioidea</taxon>
        <taxon>Anguinidae</taxon>
        <taxon>Anguininae</taxon>
        <taxon>Ditylenchus</taxon>
    </lineage>
</organism>
<name>A0AAD4R6N1_9BILA</name>
<proteinExistence type="predicted"/>
<comment type="caution">
    <text evidence="1">The sequence shown here is derived from an EMBL/GenBank/DDBJ whole genome shotgun (WGS) entry which is preliminary data.</text>
</comment>
<evidence type="ECO:0000313" key="1">
    <source>
        <dbReference type="EMBL" id="KAI1720084.1"/>
    </source>
</evidence>
<keyword evidence="2" id="KW-1185">Reference proteome</keyword>